<name>A0A934PSB8_9SPHI</name>
<dbReference type="GO" id="GO:0003723">
    <property type="term" value="F:RNA binding"/>
    <property type="evidence" value="ECO:0007669"/>
    <property type="project" value="InterPro"/>
</dbReference>
<dbReference type="AlphaFoldDB" id="A0A934PSB8"/>
<reference evidence="1" key="1">
    <citation type="submission" date="2020-12" db="EMBL/GenBank/DDBJ databases">
        <title>Bacterial novel species Mucilaginibacter sp. SD-g isolated from soil.</title>
        <authorList>
            <person name="Jung H.-Y."/>
        </authorList>
    </citation>
    <scope>NUCLEOTIDE SEQUENCE</scope>
    <source>
        <strain evidence="1">SD-g</strain>
    </source>
</reference>
<dbReference type="RefSeq" id="WP_200064410.1">
    <property type="nucleotide sequence ID" value="NZ_JAEHFW010000001.1"/>
</dbReference>
<accession>A0A934PSB8</accession>
<dbReference type="InterPro" id="IPR018669">
    <property type="entry name" value="Toxin_HigB"/>
</dbReference>
<gene>
    <name evidence="1" type="ORF">I5M19_04355</name>
</gene>
<dbReference type="Proteomes" id="UP000613193">
    <property type="component" value="Unassembled WGS sequence"/>
</dbReference>
<proteinExistence type="predicted"/>
<protein>
    <submittedName>
        <fullName evidence="1">Type II toxin-antitoxin system HigB family toxin</fullName>
    </submittedName>
</protein>
<keyword evidence="2" id="KW-1185">Reference proteome</keyword>
<dbReference type="Pfam" id="PF09907">
    <property type="entry name" value="HigB_toxin"/>
    <property type="match status" value="1"/>
</dbReference>
<dbReference type="EMBL" id="JAEHFW010000001">
    <property type="protein sequence ID" value="MBK0378525.1"/>
    <property type="molecule type" value="Genomic_DNA"/>
</dbReference>
<evidence type="ECO:0000313" key="2">
    <source>
        <dbReference type="Proteomes" id="UP000613193"/>
    </source>
</evidence>
<dbReference type="GO" id="GO:0110001">
    <property type="term" value="C:toxin-antitoxin complex"/>
    <property type="evidence" value="ECO:0007669"/>
    <property type="project" value="InterPro"/>
</dbReference>
<dbReference type="GO" id="GO:0004519">
    <property type="term" value="F:endonuclease activity"/>
    <property type="evidence" value="ECO:0007669"/>
    <property type="project" value="InterPro"/>
</dbReference>
<comment type="caution">
    <text evidence="1">The sequence shown here is derived from an EMBL/GenBank/DDBJ whole genome shotgun (WGS) entry which is preliminary data.</text>
</comment>
<evidence type="ECO:0000313" key="1">
    <source>
        <dbReference type="EMBL" id="MBK0378525.1"/>
    </source>
</evidence>
<sequence length="97" mass="11475">MVVISYGTLRDFYEQHADARDALNNWYRLVTQADWANYHEIKAMFNTVDAVGNDRFVFDIRGNHYRIVAMIFFDIRTVYIRFVGTHKAYDKIDCATI</sequence>
<organism evidence="1 2">
    <name type="scientific">Mucilaginibacter segetis</name>
    <dbReference type="NCBI Taxonomy" id="2793071"/>
    <lineage>
        <taxon>Bacteria</taxon>
        <taxon>Pseudomonadati</taxon>
        <taxon>Bacteroidota</taxon>
        <taxon>Sphingobacteriia</taxon>
        <taxon>Sphingobacteriales</taxon>
        <taxon>Sphingobacteriaceae</taxon>
        <taxon>Mucilaginibacter</taxon>
    </lineage>
</organism>